<sequence>MALGPGNGGERPAVTVLPFLNMSGNPEQQYFAEGLTEDIVTALLRVSGIVVVSTASHSWRPHSEQQALRLGTSFQLEGSVRRSGNRVRVSAQLTSRTGEGLWAEKYDFELDDIFAVQDDLARSITAALKIKLEEHERHHALTKPPANLSAYDYCLRGRHLARNFDRNERLRAKEMFLSAIEADPLYARGYIELAWFDIRRLKWGEATDPEAALARASDAAEVATTLDPNDADCHWLLGLIHLWRRDHGKSMA</sequence>
<proteinExistence type="predicted"/>
<evidence type="ECO:0008006" key="3">
    <source>
        <dbReference type="Google" id="ProtNLM"/>
    </source>
</evidence>
<accession>A0ABZ2BDE3</accession>
<gene>
    <name evidence="1" type="ORF">RB548_09240</name>
</gene>
<dbReference type="SUPFAM" id="SSF48452">
    <property type="entry name" value="TPR-like"/>
    <property type="match status" value="1"/>
</dbReference>
<dbReference type="Gene3D" id="1.25.40.10">
    <property type="entry name" value="Tetratricopeptide repeat domain"/>
    <property type="match status" value="1"/>
</dbReference>
<dbReference type="Proteomes" id="UP001432360">
    <property type="component" value="Chromosome"/>
</dbReference>
<evidence type="ECO:0000313" key="1">
    <source>
        <dbReference type="EMBL" id="WVT05554.1"/>
    </source>
</evidence>
<dbReference type="RefSeq" id="WP_331374630.1">
    <property type="nucleotide sequence ID" value="NZ_CP133148.1"/>
</dbReference>
<organism evidence="1 2">
    <name type="scientific">Sinorhizobium chiapasense</name>
    <dbReference type="NCBI Taxonomy" id="501572"/>
    <lineage>
        <taxon>Bacteria</taxon>
        <taxon>Pseudomonadati</taxon>
        <taxon>Pseudomonadota</taxon>
        <taxon>Alphaproteobacteria</taxon>
        <taxon>Hyphomicrobiales</taxon>
        <taxon>Rhizobiaceae</taxon>
        <taxon>Sinorhizobium/Ensifer group</taxon>
        <taxon>Sinorhizobium</taxon>
    </lineage>
</organism>
<protein>
    <recommendedName>
        <fullName evidence="3">Adenylate cyclase</fullName>
    </recommendedName>
</protein>
<dbReference type="InterPro" id="IPR011990">
    <property type="entry name" value="TPR-like_helical_dom_sf"/>
</dbReference>
<keyword evidence="2" id="KW-1185">Reference proteome</keyword>
<dbReference type="EMBL" id="CP133148">
    <property type="protein sequence ID" value="WVT05554.1"/>
    <property type="molecule type" value="Genomic_DNA"/>
</dbReference>
<reference evidence="1" key="1">
    <citation type="submission" date="2023-08" db="EMBL/GenBank/DDBJ databases">
        <title>Complete genome sequence of Sinorhizobium chiapanecum ITTG S70 isolated from Acaciella angustissima nodules in Chiapas-Mexico.</title>
        <authorList>
            <person name="Rincon-Rosales R."/>
            <person name="Rogel M.A."/>
            <person name="Rincon-Medina C.I."/>
            <person name="Guerrero G."/>
            <person name="Manzano-Gomez L.A."/>
            <person name="Lopez-Lopez A."/>
            <person name="Rincon Molina F.A."/>
            <person name="Martinez-Romero E."/>
        </authorList>
    </citation>
    <scope>NUCLEOTIDE SEQUENCE</scope>
    <source>
        <strain evidence="1">ITTG S70</strain>
    </source>
</reference>
<name>A0ABZ2BDE3_9HYPH</name>
<evidence type="ECO:0000313" key="2">
    <source>
        <dbReference type="Proteomes" id="UP001432360"/>
    </source>
</evidence>